<evidence type="ECO:0000259" key="11">
    <source>
        <dbReference type="Pfam" id="PF08638"/>
    </source>
</evidence>
<dbReference type="Proteomes" id="UP000799777">
    <property type="component" value="Unassembled WGS sequence"/>
</dbReference>
<comment type="subunit">
    <text evidence="9">Component of the Mediator complex.</text>
</comment>
<evidence type="ECO:0000313" key="12">
    <source>
        <dbReference type="EMBL" id="KAF2033391.1"/>
    </source>
</evidence>
<keyword evidence="4 9" id="KW-0805">Transcription regulation</keyword>
<organism evidence="12 13">
    <name type="scientific">Setomelanomma holmii</name>
    <dbReference type="NCBI Taxonomy" id="210430"/>
    <lineage>
        <taxon>Eukaryota</taxon>
        <taxon>Fungi</taxon>
        <taxon>Dikarya</taxon>
        <taxon>Ascomycota</taxon>
        <taxon>Pezizomycotina</taxon>
        <taxon>Dothideomycetes</taxon>
        <taxon>Pleosporomycetidae</taxon>
        <taxon>Pleosporales</taxon>
        <taxon>Pleosporineae</taxon>
        <taxon>Phaeosphaeriaceae</taxon>
        <taxon>Setomelanomma</taxon>
    </lineage>
</organism>
<dbReference type="InterPro" id="IPR055122">
    <property type="entry name" value="Med14_N"/>
</dbReference>
<reference evidence="12" key="1">
    <citation type="journal article" date="2020" name="Stud. Mycol.">
        <title>101 Dothideomycetes genomes: a test case for predicting lifestyles and emergence of pathogens.</title>
        <authorList>
            <person name="Haridas S."/>
            <person name="Albert R."/>
            <person name="Binder M."/>
            <person name="Bloem J."/>
            <person name="Labutti K."/>
            <person name="Salamov A."/>
            <person name="Andreopoulos B."/>
            <person name="Baker S."/>
            <person name="Barry K."/>
            <person name="Bills G."/>
            <person name="Bluhm B."/>
            <person name="Cannon C."/>
            <person name="Castanera R."/>
            <person name="Culley D."/>
            <person name="Daum C."/>
            <person name="Ezra D."/>
            <person name="Gonzalez J."/>
            <person name="Henrissat B."/>
            <person name="Kuo A."/>
            <person name="Liang C."/>
            <person name="Lipzen A."/>
            <person name="Lutzoni F."/>
            <person name="Magnuson J."/>
            <person name="Mondo S."/>
            <person name="Nolan M."/>
            <person name="Ohm R."/>
            <person name="Pangilinan J."/>
            <person name="Park H.-J."/>
            <person name="Ramirez L."/>
            <person name="Alfaro M."/>
            <person name="Sun H."/>
            <person name="Tritt A."/>
            <person name="Yoshinaga Y."/>
            <person name="Zwiers L.-H."/>
            <person name="Turgeon B."/>
            <person name="Goodwin S."/>
            <person name="Spatafora J."/>
            <person name="Crous P."/>
            <person name="Grigoriev I."/>
        </authorList>
    </citation>
    <scope>NUCLEOTIDE SEQUENCE</scope>
    <source>
        <strain evidence="12">CBS 110217</strain>
    </source>
</reference>
<gene>
    <name evidence="12" type="ORF">EK21DRAFT_109184</name>
</gene>
<dbReference type="InterPro" id="IPR013947">
    <property type="entry name" value="Mediator_Med14"/>
</dbReference>
<keyword evidence="5 9" id="KW-0010">Activator</keyword>
<evidence type="ECO:0000256" key="8">
    <source>
        <dbReference type="ARBA" id="ARBA00032007"/>
    </source>
</evidence>
<dbReference type="PANTHER" id="PTHR12809:SF2">
    <property type="entry name" value="MEDIATOR OF RNA POLYMERASE II TRANSCRIPTION SUBUNIT 14"/>
    <property type="match status" value="1"/>
</dbReference>
<dbReference type="GO" id="GO:0006357">
    <property type="term" value="P:regulation of transcription by RNA polymerase II"/>
    <property type="evidence" value="ECO:0007669"/>
    <property type="project" value="InterPro"/>
</dbReference>
<dbReference type="PANTHER" id="PTHR12809">
    <property type="entry name" value="MEDIATOR COMPLEX SUBUNIT"/>
    <property type="match status" value="1"/>
</dbReference>
<dbReference type="AlphaFoldDB" id="A0A9P4LN37"/>
<comment type="caution">
    <text evidence="12">The sequence shown here is derived from an EMBL/GenBank/DDBJ whole genome shotgun (WGS) entry which is preliminary data.</text>
</comment>
<feature type="compositionally biased region" description="Low complexity" evidence="10">
    <location>
        <begin position="1032"/>
        <end position="1101"/>
    </location>
</feature>
<comment type="similarity">
    <text evidence="2 9">Belongs to the Mediator complex subunit 14 family.</text>
</comment>
<proteinExistence type="inferred from homology"/>
<dbReference type="GO" id="GO:0016592">
    <property type="term" value="C:mediator complex"/>
    <property type="evidence" value="ECO:0007669"/>
    <property type="project" value="UniProtKB-UniRule"/>
</dbReference>
<accession>A0A9P4LN37</accession>
<protein>
    <recommendedName>
        <fullName evidence="3 9">Mediator of RNA polymerase II transcription subunit 14</fullName>
    </recommendedName>
    <alternativeName>
        <fullName evidence="8 9">Mediator complex subunit 14</fullName>
    </alternativeName>
</protein>
<feature type="domain" description="Mediator complex subunit MED14 N-terminal" evidence="11">
    <location>
        <begin position="80"/>
        <end position="287"/>
    </location>
</feature>
<sequence length="1107" mass="124199">MNHDSGVASGSRDGENKKRNFEGKLINGERKDAPGTPGLNGGPSKGSSSAPPVSGPSGPFPEQFSELPPEIAHISSEAYHPLSTLLLRISQETYNELSETLGNMAEMQPVQQANGILPKGAGHSGGADNSELNRRKKLLLMRFAQDNRAKFIKLLVLTEWGKKASKDVTKLIDLFAWAKEQSDHMDFVDVQIERIKLYSSAAGERNPDIRTALEVLSTAKAPWMPTLGYIPPEPISSEQGLKILRYMNTSLSIRLNVHETLPRRLRNWRVESGRATFVIENELEFDVVSFVEDTSEQWWFLDLRLLFSPAPTMKIGSHFYNNIKAQADFHLKEKGLTGLYDFLFSFILTHKIAVLRSQALALANSGWAGSLKVEKVHRELVVSYWTERPGKKSWIEIGVSNNKPHNCKTSWRGPPLPSLTARWFRQGLHVTDVKLDIDWHNLSFERIIKRVIAQHINSILQVTRENFDSQISIQTKLSESVPADCHLHATLGTDNNSASLFLEPVTGNYIVTPASAPSVRAEFVFNQGRQPSKIAFVLTQLLAQTLRDLVHKIAQQLGWHAVTKQSLHMDIVKAAVKLDIIQYALFSPRGWSTRWALAAIVDASGITWWILEVGGTGSVVHYAEQIKMSRPDGSSPAIERRTLASLERVAVQLLSTRVTTRKLERDKKQFKLQYEMGQATTATETQRICRGWALYLHTSDLLTMASGEQSWLEPNLAIICQGLRPEGRSVWHIASGKMVKSAAADMQRLMAASPQNGFKFAEDGTFRILLSTPFGSDILGELRARLRDVNRLRSFATTLQKRQMRLGSSSLQRIQFQYGPSPNVAAVNFGAGKEVTIETSPNNVHHRVLNLLTEIANERTPALPALFSGDSNGLDRFCTTLVITRPLMTALNILDKNYANTNSRNPAIHVHSLFKYRLTYENPVCTFDVRAQPKDDKVYWAIEDNMKKHSPDMRPTPERSTTHRRLDNLQAQLKELYASKCERWFGTRSGLVAEIDGVGEALHKLNECVISCFMEGGYKAPPPLDPPPAPPQQQINVQQQANQQKMQQQQARQQQQANQNQQGQRRPSQQNQNRQGQGQMPNGRQQQPQQGRQNRPGGSRQDIIEID</sequence>
<evidence type="ECO:0000256" key="5">
    <source>
        <dbReference type="ARBA" id="ARBA00023159"/>
    </source>
</evidence>
<keyword evidence="7 9" id="KW-0539">Nucleus</keyword>
<evidence type="ECO:0000256" key="9">
    <source>
        <dbReference type="RuleBase" id="RU365082"/>
    </source>
</evidence>
<dbReference type="Pfam" id="PF08638">
    <property type="entry name" value="Med14"/>
    <property type="match status" value="1"/>
</dbReference>
<feature type="region of interest" description="Disordered" evidence="10">
    <location>
        <begin position="1"/>
        <end position="65"/>
    </location>
</feature>
<dbReference type="EMBL" id="ML978167">
    <property type="protein sequence ID" value="KAF2033391.1"/>
    <property type="molecule type" value="Genomic_DNA"/>
</dbReference>
<comment type="subcellular location">
    <subcellularLocation>
        <location evidence="1 9">Nucleus</location>
    </subcellularLocation>
</comment>
<dbReference type="Pfam" id="PF26204">
    <property type="entry name" value="Med14_fung"/>
    <property type="match status" value="1"/>
</dbReference>
<evidence type="ECO:0000256" key="3">
    <source>
        <dbReference type="ARBA" id="ARBA00019619"/>
    </source>
</evidence>
<evidence type="ECO:0000256" key="7">
    <source>
        <dbReference type="ARBA" id="ARBA00023242"/>
    </source>
</evidence>
<evidence type="ECO:0000256" key="1">
    <source>
        <dbReference type="ARBA" id="ARBA00004123"/>
    </source>
</evidence>
<feature type="compositionally biased region" description="Basic and acidic residues" evidence="10">
    <location>
        <begin position="12"/>
        <end position="33"/>
    </location>
</feature>
<evidence type="ECO:0000256" key="2">
    <source>
        <dbReference type="ARBA" id="ARBA00007813"/>
    </source>
</evidence>
<feature type="compositionally biased region" description="Pro residues" evidence="10">
    <location>
        <begin position="1020"/>
        <end position="1031"/>
    </location>
</feature>
<dbReference type="GO" id="GO:0003712">
    <property type="term" value="F:transcription coregulator activity"/>
    <property type="evidence" value="ECO:0007669"/>
    <property type="project" value="UniProtKB-UniRule"/>
</dbReference>
<evidence type="ECO:0000313" key="13">
    <source>
        <dbReference type="Proteomes" id="UP000799777"/>
    </source>
</evidence>
<feature type="region of interest" description="Disordered" evidence="10">
    <location>
        <begin position="1019"/>
        <end position="1107"/>
    </location>
</feature>
<evidence type="ECO:0000256" key="10">
    <source>
        <dbReference type="SAM" id="MobiDB-lite"/>
    </source>
</evidence>
<keyword evidence="6 9" id="KW-0804">Transcription</keyword>
<evidence type="ECO:0000256" key="4">
    <source>
        <dbReference type="ARBA" id="ARBA00023015"/>
    </source>
</evidence>
<comment type="function">
    <text evidence="9">Component of the Mediator complex, a coactivator involved in the regulated transcription of nearly all RNA polymerase II-dependent genes. Mediator functions as a bridge to convey information from gene-specific regulatory proteins to the basal RNA polymerase II transcription machinery. Mediator is recruited to promoters by direct interactions with regulatory proteins and serves as a scaffold for the assembly of a functional preinitiation complex with RNA polymerase II and the general transcription factors.</text>
</comment>
<dbReference type="OrthoDB" id="205099at2759"/>
<keyword evidence="13" id="KW-1185">Reference proteome</keyword>
<name>A0A9P4LN37_9PLEO</name>
<evidence type="ECO:0000256" key="6">
    <source>
        <dbReference type="ARBA" id="ARBA00023163"/>
    </source>
</evidence>
<dbReference type="GO" id="GO:0070847">
    <property type="term" value="C:core mediator complex"/>
    <property type="evidence" value="ECO:0007669"/>
    <property type="project" value="TreeGrafter"/>
</dbReference>
<feature type="compositionally biased region" description="Low complexity" evidence="10">
    <location>
        <begin position="45"/>
        <end position="61"/>
    </location>
</feature>